<gene>
    <name evidence="16" type="ORF">B296_00018116</name>
</gene>
<comment type="similarity">
    <text evidence="3">Belongs to the glycosyl hydrolase 18 family. Chitinase class II subfamily.</text>
</comment>
<keyword evidence="6 14" id="KW-0732">Signal</keyword>
<comment type="subcellular location">
    <subcellularLocation>
        <location evidence="2">Secreted</location>
    </subcellularLocation>
</comment>
<sequence>MNEAFANRHRQSTMASHNISSLILVALLVFAFAAGSHAGRIAVYWGQNGNEGGLADTCNTGIYSYVMLSFLTTFGNGQTPVLNLAGHCDPPSGTCTSLSSDIRSCQSQGIKVLLSLGGASGSYSLSSSDDAASVATYLWDNYLGGSSSSRPLGDAVLDGIDFDIEQGGPDHYDELAKQLSDLGNQAGTKVYLSAAPQCPYPDQYVGNALQTGLFDYVWVQFYNNPSCDYSSGVSGLSSAWGTWTSSLSSSTVFLGLPASQDAAGSGYIPPGDLTSQVLPAINTASNYGGIMLWSRYFDLNSGYGATVQSSV</sequence>
<accession>A0A427B3H2</accession>
<dbReference type="PROSITE" id="PS01095">
    <property type="entry name" value="GH18_1"/>
    <property type="match status" value="1"/>
</dbReference>
<evidence type="ECO:0000313" key="16">
    <source>
        <dbReference type="EMBL" id="RRT83011.1"/>
    </source>
</evidence>
<dbReference type="FunFam" id="3.20.20.80:FF:000015">
    <property type="entry name" value="Acidic endochitinase SE2"/>
    <property type="match status" value="1"/>
</dbReference>
<evidence type="ECO:0000256" key="1">
    <source>
        <dbReference type="ARBA" id="ARBA00000822"/>
    </source>
</evidence>
<dbReference type="InterPro" id="IPR001223">
    <property type="entry name" value="Glyco_hydro18_cat"/>
</dbReference>
<reference evidence="16 17" key="1">
    <citation type="journal article" date="2014" name="Agronomy (Basel)">
        <title>A Draft Genome Sequence for Ensete ventricosum, the Drought-Tolerant Tree Against Hunger.</title>
        <authorList>
            <person name="Harrison J."/>
            <person name="Moore K.A."/>
            <person name="Paszkiewicz K."/>
            <person name="Jones T."/>
            <person name="Grant M."/>
            <person name="Ambacheew D."/>
            <person name="Muzemil S."/>
            <person name="Studholme D.J."/>
        </authorList>
    </citation>
    <scope>NUCLEOTIDE SEQUENCE [LARGE SCALE GENOMIC DNA]</scope>
</reference>
<dbReference type="PANTHER" id="PTHR45708:SF22">
    <property type="entry name" value="ACIDIC ENDOCHITINASE"/>
    <property type="match status" value="1"/>
</dbReference>
<keyword evidence="7 13" id="KW-0378">Hydrolase</keyword>
<dbReference type="InterPro" id="IPR045321">
    <property type="entry name" value="Cts1-like"/>
</dbReference>
<dbReference type="GO" id="GO:0006032">
    <property type="term" value="P:chitin catabolic process"/>
    <property type="evidence" value="ECO:0007669"/>
    <property type="project" value="UniProtKB-KW"/>
</dbReference>
<evidence type="ECO:0000256" key="3">
    <source>
        <dbReference type="ARBA" id="ARBA00009121"/>
    </source>
</evidence>
<dbReference type="GO" id="GO:0005576">
    <property type="term" value="C:extracellular region"/>
    <property type="evidence" value="ECO:0007669"/>
    <property type="project" value="UniProtKB-SubCell"/>
</dbReference>
<evidence type="ECO:0000256" key="14">
    <source>
        <dbReference type="SAM" id="SignalP"/>
    </source>
</evidence>
<dbReference type="CDD" id="cd02877">
    <property type="entry name" value="GH18_hevamine_XipI_class_III"/>
    <property type="match status" value="1"/>
</dbReference>
<dbReference type="InterPro" id="IPR017853">
    <property type="entry name" value="GH"/>
</dbReference>
<dbReference type="PANTHER" id="PTHR45708">
    <property type="entry name" value="ENDOCHITINASE"/>
    <property type="match status" value="1"/>
</dbReference>
<dbReference type="Pfam" id="PF00704">
    <property type="entry name" value="Glyco_hydro_18"/>
    <property type="match status" value="1"/>
</dbReference>
<dbReference type="Gene3D" id="3.20.20.80">
    <property type="entry name" value="Glycosidases"/>
    <property type="match status" value="1"/>
</dbReference>
<dbReference type="EMBL" id="AMZH03000578">
    <property type="protein sequence ID" value="RRT83011.1"/>
    <property type="molecule type" value="Genomic_DNA"/>
</dbReference>
<dbReference type="InterPro" id="IPR001579">
    <property type="entry name" value="Glyco_hydro_18_chit_AS"/>
</dbReference>
<feature type="domain" description="GH18" evidence="15">
    <location>
        <begin position="39"/>
        <end position="311"/>
    </location>
</feature>
<feature type="chain" id="PRO_5019423347" description="chitinase" evidence="14">
    <location>
        <begin position="39"/>
        <end position="311"/>
    </location>
</feature>
<dbReference type="EC" id="3.2.1.14" evidence="4"/>
<feature type="signal peptide" evidence="14">
    <location>
        <begin position="1"/>
        <end position="38"/>
    </location>
</feature>
<evidence type="ECO:0000256" key="7">
    <source>
        <dbReference type="ARBA" id="ARBA00022801"/>
    </source>
</evidence>
<keyword evidence="10" id="KW-0119">Carbohydrate metabolism</keyword>
<dbReference type="Proteomes" id="UP000287651">
    <property type="component" value="Unassembled WGS sequence"/>
</dbReference>
<dbReference type="InterPro" id="IPR050542">
    <property type="entry name" value="Glycosyl_Hydrlase18_Chitinase"/>
</dbReference>
<evidence type="ECO:0000256" key="10">
    <source>
        <dbReference type="ARBA" id="ARBA00023277"/>
    </source>
</evidence>
<keyword evidence="8" id="KW-0146">Chitin degradation</keyword>
<evidence type="ECO:0000256" key="12">
    <source>
        <dbReference type="ARBA" id="ARBA00023326"/>
    </source>
</evidence>
<dbReference type="SUPFAM" id="SSF51445">
    <property type="entry name" value="(Trans)glycosidases"/>
    <property type="match status" value="1"/>
</dbReference>
<evidence type="ECO:0000256" key="6">
    <source>
        <dbReference type="ARBA" id="ARBA00022729"/>
    </source>
</evidence>
<dbReference type="GO" id="GO:0008843">
    <property type="term" value="F:endochitinase activity"/>
    <property type="evidence" value="ECO:0007669"/>
    <property type="project" value="UniProtKB-EC"/>
</dbReference>
<keyword evidence="9" id="KW-1015">Disulfide bond</keyword>
<evidence type="ECO:0000256" key="8">
    <source>
        <dbReference type="ARBA" id="ARBA00023024"/>
    </source>
</evidence>
<organism evidence="16 17">
    <name type="scientific">Ensete ventricosum</name>
    <name type="common">Abyssinian banana</name>
    <name type="synonym">Musa ensete</name>
    <dbReference type="NCBI Taxonomy" id="4639"/>
    <lineage>
        <taxon>Eukaryota</taxon>
        <taxon>Viridiplantae</taxon>
        <taxon>Streptophyta</taxon>
        <taxon>Embryophyta</taxon>
        <taxon>Tracheophyta</taxon>
        <taxon>Spermatophyta</taxon>
        <taxon>Magnoliopsida</taxon>
        <taxon>Liliopsida</taxon>
        <taxon>Zingiberales</taxon>
        <taxon>Musaceae</taxon>
        <taxon>Ensete</taxon>
    </lineage>
</organism>
<evidence type="ECO:0000313" key="17">
    <source>
        <dbReference type="Proteomes" id="UP000287651"/>
    </source>
</evidence>
<proteinExistence type="inferred from homology"/>
<keyword evidence="12" id="KW-0624">Polysaccharide degradation</keyword>
<comment type="catalytic activity">
    <reaction evidence="1">
        <text>Random endo-hydrolysis of N-acetyl-beta-D-glucosaminide (1-&gt;4)-beta-linkages in chitin and chitodextrins.</text>
        <dbReference type="EC" id="3.2.1.14"/>
    </reaction>
</comment>
<evidence type="ECO:0000256" key="9">
    <source>
        <dbReference type="ARBA" id="ARBA00023157"/>
    </source>
</evidence>
<evidence type="ECO:0000256" key="2">
    <source>
        <dbReference type="ARBA" id="ARBA00004613"/>
    </source>
</evidence>
<keyword evidence="5" id="KW-0964">Secreted</keyword>
<evidence type="ECO:0000256" key="11">
    <source>
        <dbReference type="ARBA" id="ARBA00023295"/>
    </source>
</evidence>
<keyword evidence="11 13" id="KW-0326">Glycosidase</keyword>
<evidence type="ECO:0000259" key="15">
    <source>
        <dbReference type="PROSITE" id="PS51910"/>
    </source>
</evidence>
<protein>
    <recommendedName>
        <fullName evidence="4">chitinase</fullName>
        <ecNumber evidence="4">3.2.1.14</ecNumber>
    </recommendedName>
</protein>
<dbReference type="AlphaFoldDB" id="A0A427B3H2"/>
<dbReference type="GO" id="GO:0000272">
    <property type="term" value="P:polysaccharide catabolic process"/>
    <property type="evidence" value="ECO:0007669"/>
    <property type="project" value="UniProtKB-KW"/>
</dbReference>
<evidence type="ECO:0000256" key="13">
    <source>
        <dbReference type="RuleBase" id="RU000489"/>
    </source>
</evidence>
<evidence type="ECO:0000256" key="4">
    <source>
        <dbReference type="ARBA" id="ARBA00012729"/>
    </source>
</evidence>
<name>A0A427B3H2_ENSVE</name>
<comment type="caution">
    <text evidence="16">The sequence shown here is derived from an EMBL/GenBank/DDBJ whole genome shotgun (WGS) entry which is preliminary data.</text>
</comment>
<evidence type="ECO:0000256" key="5">
    <source>
        <dbReference type="ARBA" id="ARBA00022525"/>
    </source>
</evidence>
<dbReference type="PROSITE" id="PS51910">
    <property type="entry name" value="GH18_2"/>
    <property type="match status" value="1"/>
</dbReference>